<dbReference type="Pfam" id="PF02311">
    <property type="entry name" value="AraC_binding"/>
    <property type="match status" value="1"/>
</dbReference>
<dbReference type="EMBL" id="JACIIU010000015">
    <property type="protein sequence ID" value="MBB6262032.1"/>
    <property type="molecule type" value="Genomic_DNA"/>
</dbReference>
<keyword evidence="3" id="KW-0804">Transcription</keyword>
<dbReference type="InterPro" id="IPR009057">
    <property type="entry name" value="Homeodomain-like_sf"/>
</dbReference>
<dbReference type="InterPro" id="IPR011051">
    <property type="entry name" value="RmlC_Cupin_sf"/>
</dbReference>
<protein>
    <submittedName>
        <fullName evidence="5">AraC-like DNA-binding protein</fullName>
    </submittedName>
</protein>
<keyword evidence="1" id="KW-0805">Transcription regulation</keyword>
<reference evidence="5 6" key="1">
    <citation type="submission" date="2020-08" db="EMBL/GenBank/DDBJ databases">
        <title>Genomic Encyclopedia of Type Strains, Phase IV (KMG-IV): sequencing the most valuable type-strain genomes for metagenomic binning, comparative biology and taxonomic classification.</title>
        <authorList>
            <person name="Goeker M."/>
        </authorList>
    </citation>
    <scope>NUCLEOTIDE SEQUENCE [LARGE SCALE GENOMIC DNA]</scope>
    <source>
        <strain evidence="5 6">DSM 22336</strain>
    </source>
</reference>
<dbReference type="Pfam" id="PF12833">
    <property type="entry name" value="HTH_18"/>
    <property type="match status" value="1"/>
</dbReference>
<dbReference type="AlphaFoldDB" id="A0A841LZT8"/>
<organism evidence="5 6">
    <name type="scientific">Paenochrobactrum gallinarii</name>
    <dbReference type="NCBI Taxonomy" id="643673"/>
    <lineage>
        <taxon>Bacteria</taxon>
        <taxon>Pseudomonadati</taxon>
        <taxon>Pseudomonadota</taxon>
        <taxon>Alphaproteobacteria</taxon>
        <taxon>Hyphomicrobiales</taxon>
        <taxon>Brucellaceae</taxon>
        <taxon>Paenochrobactrum</taxon>
    </lineage>
</organism>
<dbReference type="SUPFAM" id="SSF46689">
    <property type="entry name" value="Homeodomain-like"/>
    <property type="match status" value="1"/>
</dbReference>
<dbReference type="Gene3D" id="1.10.10.60">
    <property type="entry name" value="Homeodomain-like"/>
    <property type="match status" value="2"/>
</dbReference>
<dbReference type="InterPro" id="IPR003313">
    <property type="entry name" value="AraC-bd"/>
</dbReference>
<dbReference type="InterPro" id="IPR018060">
    <property type="entry name" value="HTH_AraC"/>
</dbReference>
<dbReference type="PANTHER" id="PTHR11019">
    <property type="entry name" value="HTH-TYPE TRANSCRIPTIONAL REGULATOR NIMR"/>
    <property type="match status" value="1"/>
</dbReference>
<accession>A0A841LZT8</accession>
<dbReference type="CDD" id="cd06124">
    <property type="entry name" value="cupin_NimR-like_N"/>
    <property type="match status" value="1"/>
</dbReference>
<evidence type="ECO:0000256" key="2">
    <source>
        <dbReference type="ARBA" id="ARBA00023125"/>
    </source>
</evidence>
<evidence type="ECO:0000256" key="1">
    <source>
        <dbReference type="ARBA" id="ARBA00023015"/>
    </source>
</evidence>
<dbReference type="Proteomes" id="UP000555393">
    <property type="component" value="Unassembled WGS sequence"/>
</dbReference>
<evidence type="ECO:0000313" key="5">
    <source>
        <dbReference type="EMBL" id="MBB6262032.1"/>
    </source>
</evidence>
<dbReference type="SUPFAM" id="SSF51182">
    <property type="entry name" value="RmlC-like cupins"/>
    <property type="match status" value="1"/>
</dbReference>
<sequence length="253" mass="28634">MAWLKQQDLFDADSIDNELIGIAADMGMHDSGWHQHKMGQFLFTQGGCITIRLNDRLCLLPPTRLAWIPPCTPHRAIMTEAVDYRSVYIDVSLHSNLPMQVEVMTVTPLLRAALERIAVADFDTDWSKGAKANILAVCLDEAAVAQREPLLLPLPSDWRLSGLDTDELPPPLHELAQKAGASEKTILRIFRKETGMTYQQWRQQWRLLKAIERLAAGQSITTVAFELEFASDSAFIAFFKKMTGYTPRVFMRF</sequence>
<keyword evidence="2 5" id="KW-0238">DNA-binding</keyword>
<comment type="caution">
    <text evidence="5">The sequence shown here is derived from an EMBL/GenBank/DDBJ whole genome shotgun (WGS) entry which is preliminary data.</text>
</comment>
<dbReference type="PANTHER" id="PTHR11019:SF159">
    <property type="entry name" value="TRANSCRIPTIONAL REGULATOR-RELATED"/>
    <property type="match status" value="1"/>
</dbReference>
<dbReference type="RefSeq" id="WP_184223932.1">
    <property type="nucleotide sequence ID" value="NZ_JACIIU010000015.1"/>
</dbReference>
<dbReference type="PROSITE" id="PS01124">
    <property type="entry name" value="HTH_ARAC_FAMILY_2"/>
    <property type="match status" value="1"/>
</dbReference>
<proteinExistence type="predicted"/>
<evidence type="ECO:0000313" key="6">
    <source>
        <dbReference type="Proteomes" id="UP000555393"/>
    </source>
</evidence>
<dbReference type="GO" id="GO:0003700">
    <property type="term" value="F:DNA-binding transcription factor activity"/>
    <property type="evidence" value="ECO:0007669"/>
    <property type="project" value="InterPro"/>
</dbReference>
<gene>
    <name evidence="5" type="ORF">FHS77_002600</name>
</gene>
<name>A0A841LZT8_9HYPH</name>
<evidence type="ECO:0000259" key="4">
    <source>
        <dbReference type="PROSITE" id="PS01124"/>
    </source>
</evidence>
<keyword evidence="6" id="KW-1185">Reference proteome</keyword>
<dbReference type="SMART" id="SM00342">
    <property type="entry name" value="HTH_ARAC"/>
    <property type="match status" value="1"/>
</dbReference>
<dbReference type="GO" id="GO:0043565">
    <property type="term" value="F:sequence-specific DNA binding"/>
    <property type="evidence" value="ECO:0007669"/>
    <property type="project" value="InterPro"/>
</dbReference>
<evidence type="ECO:0000256" key="3">
    <source>
        <dbReference type="ARBA" id="ARBA00023163"/>
    </source>
</evidence>
<feature type="domain" description="HTH araC/xylS-type" evidence="4">
    <location>
        <begin position="172"/>
        <end position="253"/>
    </location>
</feature>